<evidence type="ECO:0000259" key="1">
    <source>
        <dbReference type="Pfam" id="PF21688"/>
    </source>
</evidence>
<feature type="domain" description="FAD-dependent protein C-terminal" evidence="1">
    <location>
        <begin position="314"/>
        <end position="509"/>
    </location>
</feature>
<dbReference type="Gene3D" id="3.50.50.60">
    <property type="entry name" value="FAD/NAD(P)-binding domain"/>
    <property type="match status" value="2"/>
</dbReference>
<gene>
    <name evidence="2" type="ORF">E5334_06205</name>
</gene>
<keyword evidence="3" id="KW-1185">Reference proteome</keyword>
<dbReference type="PIRSF" id="PIRSF038984">
    <property type="entry name" value="FAD_binding_protein"/>
    <property type="match status" value="1"/>
</dbReference>
<dbReference type="Gene3D" id="3.30.70.2700">
    <property type="match status" value="1"/>
</dbReference>
<dbReference type="InterPro" id="IPR036188">
    <property type="entry name" value="FAD/NAD-bd_sf"/>
</dbReference>
<comment type="caution">
    <text evidence="2">The sequence shown here is derived from an EMBL/GenBank/DDBJ whole genome shotgun (WGS) entry which is preliminary data.</text>
</comment>
<reference evidence="2 3" key="1">
    <citation type="submission" date="2019-04" db="EMBL/GenBank/DDBJ databases">
        <title>Microbes associate with the intestines of laboratory mice.</title>
        <authorList>
            <person name="Navarre W."/>
            <person name="Wong E."/>
            <person name="Huang K."/>
            <person name="Tropini C."/>
            <person name="Ng K."/>
            <person name="Yu B."/>
        </authorList>
    </citation>
    <scope>NUCLEOTIDE SEQUENCE [LARGE SCALE GENOMIC DNA]</scope>
    <source>
        <strain evidence="2 3">NM07_P-09</strain>
    </source>
</reference>
<protein>
    <submittedName>
        <fullName evidence="2">FAD-dependent oxidoreductase</fullName>
    </submittedName>
</protein>
<dbReference type="Pfam" id="PF21688">
    <property type="entry name" value="FAD-depend_C"/>
    <property type="match status" value="1"/>
</dbReference>
<dbReference type="InterPro" id="IPR049516">
    <property type="entry name" value="FAD-depend_C"/>
</dbReference>
<dbReference type="PANTHER" id="PTHR42842:SF3">
    <property type="entry name" value="FAD_NAD(P)-BINDING OXIDOREDUCTASE FAMILY PROTEIN"/>
    <property type="match status" value="1"/>
</dbReference>
<dbReference type="RefSeq" id="WP_136012708.1">
    <property type="nucleotide sequence ID" value="NZ_SRYE01000003.1"/>
</dbReference>
<dbReference type="OrthoDB" id="7279140at2"/>
<dbReference type="AlphaFoldDB" id="A0A4S2F058"/>
<dbReference type="Proteomes" id="UP000310263">
    <property type="component" value="Unassembled WGS sequence"/>
</dbReference>
<dbReference type="InterPro" id="IPR028348">
    <property type="entry name" value="FAD-binding_protein"/>
</dbReference>
<accession>A0A4S2F058</accession>
<dbReference type="SUPFAM" id="SSF51905">
    <property type="entry name" value="FAD/NAD(P)-binding domain"/>
    <property type="match status" value="1"/>
</dbReference>
<proteinExistence type="predicted"/>
<evidence type="ECO:0000313" key="3">
    <source>
        <dbReference type="Proteomes" id="UP000310263"/>
    </source>
</evidence>
<organism evidence="2 3">
    <name type="scientific">Muricaecibacterium torontonense</name>
    <dbReference type="NCBI Taxonomy" id="3032871"/>
    <lineage>
        <taxon>Bacteria</taxon>
        <taxon>Bacillati</taxon>
        <taxon>Actinomycetota</taxon>
        <taxon>Coriobacteriia</taxon>
        <taxon>Coriobacteriales</taxon>
        <taxon>Atopobiaceae</taxon>
        <taxon>Muricaecibacterium</taxon>
    </lineage>
</organism>
<dbReference type="EMBL" id="SRYE01000003">
    <property type="protein sequence ID" value="TGY62238.1"/>
    <property type="molecule type" value="Genomic_DNA"/>
</dbReference>
<dbReference type="PANTHER" id="PTHR42842">
    <property type="entry name" value="FAD/NAD(P)-BINDING OXIDOREDUCTASE"/>
    <property type="match status" value="1"/>
</dbReference>
<sequence length="560" mass="60086">MLEIANVIVPVSSIPEASQEARVVQEAVRRRLHLAPDAMAGIEIRRRSIDARKGHSVKFVYTVRFALRAAESGEQALLRKLARQRKAPQVQVALDSPEELPSYKGAAPDDRPLVVGAGCAGLFCAWTLARQGLAPILIEQGDDVVRRREAIDCFNETGQLNTRSNIQFGLGGAGTFSDGKLTTRTHGAHHDLIMETLVEAGASPEILVDAMPHIGSDVLPQVVSTLIEQIKAWGGQVRYRCKLEELVLEGAGDHRRIAGARVMQSQTPKAQDVELLPRPEEIKTSRVIIACGHSARDVFEMAQALQVPLEPKTFSMGVRIEHLQREVDLCQYGKEAQSPLLGPASYKMVAKTSTGRRAYSFCMCPGGYVVAAASEAFGVVTNGMSLAARDGINANAGLLVNVYPKDLDPQDPLAGVALQRRCEQAAYEAGGGAFKAPAQLVGDFLEKRPSSGPGTVAPTYPRGVTWGSIDGLLPDYITCTLREALPIMGRKLRCFKDPEAVLTGVESRSSSPIRLCRGQDFQSLGIRGLYPIGEGAGYAGGIMSAAVDGVNCAVAILKEG</sequence>
<name>A0A4S2F058_9ACTN</name>
<dbReference type="Pfam" id="PF13450">
    <property type="entry name" value="NAD_binding_8"/>
    <property type="match status" value="1"/>
</dbReference>
<evidence type="ECO:0000313" key="2">
    <source>
        <dbReference type="EMBL" id="TGY62238.1"/>
    </source>
</evidence>